<dbReference type="EMBL" id="JANBUP010000122">
    <property type="protein sequence ID" value="KAJ2812997.1"/>
    <property type="molecule type" value="Genomic_DNA"/>
</dbReference>
<proteinExistence type="predicted"/>
<protein>
    <submittedName>
        <fullName evidence="1">Uncharacterized protein</fullName>
    </submittedName>
</protein>
<comment type="caution">
    <text evidence="1">The sequence shown here is derived from an EMBL/GenBank/DDBJ whole genome shotgun (WGS) entry which is preliminary data.</text>
</comment>
<dbReference type="Proteomes" id="UP001140096">
    <property type="component" value="Unassembled WGS sequence"/>
</dbReference>
<organism evidence="1 2">
    <name type="scientific">Coemansia furcata</name>
    <dbReference type="NCBI Taxonomy" id="417177"/>
    <lineage>
        <taxon>Eukaryota</taxon>
        <taxon>Fungi</taxon>
        <taxon>Fungi incertae sedis</taxon>
        <taxon>Zoopagomycota</taxon>
        <taxon>Kickxellomycotina</taxon>
        <taxon>Kickxellomycetes</taxon>
        <taxon>Kickxellales</taxon>
        <taxon>Kickxellaceae</taxon>
        <taxon>Coemansia</taxon>
    </lineage>
</organism>
<evidence type="ECO:0000313" key="1">
    <source>
        <dbReference type="EMBL" id="KAJ2812997.1"/>
    </source>
</evidence>
<sequence length="471" mass="50851">MSADQYAYTTGSPPLDAPGADRRSDQQQQQHRYSPVTAVPGGYGGGGRHQPHTHVQVQYPAAGMNTAPQRRRLSNAPSDGTTEGRSNAGPAPPRRTTAVYNDHDATSDDEIESLKRDMSSDLWALQRQRMRREQLNNNRQRPPRSTTESPSSPLTQDASPVAKGKAVALNHYQKPSGLVLHRQEISPPPPLAPHLSELAGQPEWPAYADASGPIESAVPPSPHGYSAYVYPATGSPPQPYVQVAYAHQPHYAHYHQHHHFQAPPPHQQHHAQTTQAYSAAVAAAAAYAAQAPAPAYVHGRQLTTAPPLPPIVDVTSASRDYSVPPGYPVDAPHYVPKLWPTAGGYPIATTNVDNSGRYESASVQSNDQISLSLTDASGYSQQQPRPQHATNPFANAIAAASGLTQGYAGGSSASTDHHVRQLPEQVGTYPTQHQLRYPRQQQPQPQPQQQQTQHSPPPMVNAHSPIHYAAG</sequence>
<evidence type="ECO:0000313" key="2">
    <source>
        <dbReference type="Proteomes" id="UP001140096"/>
    </source>
</evidence>
<feature type="non-terminal residue" evidence="1">
    <location>
        <position position="471"/>
    </location>
</feature>
<gene>
    <name evidence="1" type="ORF">H4S07_001004</name>
</gene>
<accession>A0ACC1LP48</accession>
<reference evidence="1" key="1">
    <citation type="submission" date="2022-07" db="EMBL/GenBank/DDBJ databases">
        <title>Phylogenomic reconstructions and comparative analyses of Kickxellomycotina fungi.</title>
        <authorList>
            <person name="Reynolds N.K."/>
            <person name="Stajich J.E."/>
            <person name="Barry K."/>
            <person name="Grigoriev I.V."/>
            <person name="Crous P."/>
            <person name="Smith M.E."/>
        </authorList>
    </citation>
    <scope>NUCLEOTIDE SEQUENCE</scope>
    <source>
        <strain evidence="1">CBS 102833</strain>
    </source>
</reference>
<name>A0ACC1LP48_9FUNG</name>
<keyword evidence="2" id="KW-1185">Reference proteome</keyword>